<feature type="transmembrane region" description="Helical" evidence="7">
    <location>
        <begin position="470"/>
        <end position="493"/>
    </location>
</feature>
<evidence type="ECO:0000256" key="6">
    <source>
        <dbReference type="SAM" id="MobiDB-lite"/>
    </source>
</evidence>
<dbReference type="Proteomes" id="UP000627838">
    <property type="component" value="Unassembled WGS sequence"/>
</dbReference>
<proteinExistence type="predicted"/>
<keyword evidence="2" id="KW-1003">Cell membrane</keyword>
<feature type="transmembrane region" description="Helical" evidence="7">
    <location>
        <begin position="54"/>
        <end position="82"/>
    </location>
</feature>
<evidence type="ECO:0000256" key="5">
    <source>
        <dbReference type="ARBA" id="ARBA00023136"/>
    </source>
</evidence>
<organism evidence="8 9">
    <name type="scientific">Actinomadura algeriensis</name>
    <dbReference type="NCBI Taxonomy" id="1679523"/>
    <lineage>
        <taxon>Bacteria</taxon>
        <taxon>Bacillati</taxon>
        <taxon>Actinomycetota</taxon>
        <taxon>Actinomycetes</taxon>
        <taxon>Streptosporangiales</taxon>
        <taxon>Thermomonosporaceae</taxon>
        <taxon>Actinomadura</taxon>
    </lineage>
</organism>
<keyword evidence="3 7" id="KW-0812">Transmembrane</keyword>
<dbReference type="InterPro" id="IPR050833">
    <property type="entry name" value="Poly_Biosynth_Transport"/>
</dbReference>
<evidence type="ECO:0000313" key="8">
    <source>
        <dbReference type="EMBL" id="MBE1534074.1"/>
    </source>
</evidence>
<reference evidence="8 9" key="1">
    <citation type="submission" date="2020-10" db="EMBL/GenBank/DDBJ databases">
        <title>Sequencing the genomes of 1000 actinobacteria strains.</title>
        <authorList>
            <person name="Klenk H.-P."/>
        </authorList>
    </citation>
    <scope>NUCLEOTIDE SEQUENCE [LARGE SCALE GENOMIC DNA]</scope>
    <source>
        <strain evidence="8 9">DSM 46744</strain>
    </source>
</reference>
<keyword evidence="9" id="KW-1185">Reference proteome</keyword>
<comment type="caution">
    <text evidence="8">The sequence shown here is derived from an EMBL/GenBank/DDBJ whole genome shotgun (WGS) entry which is preliminary data.</text>
</comment>
<dbReference type="InterPro" id="IPR002797">
    <property type="entry name" value="Polysacc_synth"/>
</dbReference>
<feature type="region of interest" description="Disordered" evidence="6">
    <location>
        <begin position="515"/>
        <end position="568"/>
    </location>
</feature>
<dbReference type="PANTHER" id="PTHR30250:SF27">
    <property type="entry name" value="POLYSACCHARIDE BIOSYNTHESIS PROTEIN"/>
    <property type="match status" value="1"/>
</dbReference>
<dbReference type="RefSeq" id="WP_192760511.1">
    <property type="nucleotide sequence ID" value="NZ_JADBDZ010000001.1"/>
</dbReference>
<evidence type="ECO:0000256" key="2">
    <source>
        <dbReference type="ARBA" id="ARBA00022475"/>
    </source>
</evidence>
<feature type="transmembrane region" description="Helical" evidence="7">
    <location>
        <begin position="440"/>
        <end position="464"/>
    </location>
</feature>
<feature type="transmembrane region" description="Helical" evidence="7">
    <location>
        <begin position="333"/>
        <end position="351"/>
    </location>
</feature>
<keyword evidence="5 7" id="KW-0472">Membrane</keyword>
<feature type="transmembrane region" description="Helical" evidence="7">
    <location>
        <begin position="363"/>
        <end position="385"/>
    </location>
</feature>
<feature type="transmembrane region" description="Helical" evidence="7">
    <location>
        <begin position="103"/>
        <end position="128"/>
    </location>
</feature>
<feature type="transmembrane region" description="Helical" evidence="7">
    <location>
        <begin position="397"/>
        <end position="419"/>
    </location>
</feature>
<dbReference type="PANTHER" id="PTHR30250">
    <property type="entry name" value="PST FAMILY PREDICTED COLANIC ACID TRANSPORTER"/>
    <property type="match status" value="1"/>
</dbReference>
<evidence type="ECO:0000256" key="7">
    <source>
        <dbReference type="SAM" id="Phobius"/>
    </source>
</evidence>
<keyword evidence="4 7" id="KW-1133">Transmembrane helix</keyword>
<sequence>MTTASSDRPGPPGGANADLGKLARGGALNLAGAMCAGLMGFVLIVAVVRTYDQALAGAFFAATSLFLILNAVAGLGSDAGLLRWLPHHLALGERANARRTVPIALLPVLATACLAGLVMVLTAPWVAGVVHGDAPGETTSMLRVLGLFLPAAAAQEALLAATRGHGSMRTTVLVDKIFRQVAQVAGVLAAYAVSGDATVLALAWSLPYVPGVLIAAVQYRSLARRAGGDGGAPAPVRELAGPFWRFTAPRSLAQICQTALQRSDIVLIAALASPRDAAIYTAATRFIVFGQLAAQSLQQVMQPAVSRHMAMKDVAGAQRVMAVGTTWTVAVTWPLYLTLAAGAHVFLMVFSPEYAEEGQSTTIVLALTMLLATAVGPADVVLLMAGRSGLSLGNNAAALTVNVVLNVVLIPMFGVPGAAAARAAALGTRNVLPLLQIRRILGISPTGAGLWHSIAYAVFCFGMLPWCVQAALGTTVAALALGVALGAAGYAVLLWTGRERLSLTAFKALLRRRGAGRGPAAPSTPAERTVPPMDERAPRPPAFPQDGPPDRTVPDLPPPDRTLPDRRW</sequence>
<accession>A0ABR9JUI4</accession>
<dbReference type="EMBL" id="JADBDZ010000001">
    <property type="protein sequence ID" value="MBE1534074.1"/>
    <property type="molecule type" value="Genomic_DNA"/>
</dbReference>
<evidence type="ECO:0000256" key="4">
    <source>
        <dbReference type="ARBA" id="ARBA00022989"/>
    </source>
</evidence>
<evidence type="ECO:0000256" key="1">
    <source>
        <dbReference type="ARBA" id="ARBA00004651"/>
    </source>
</evidence>
<evidence type="ECO:0000313" key="9">
    <source>
        <dbReference type="Proteomes" id="UP000627838"/>
    </source>
</evidence>
<gene>
    <name evidence="8" type="ORF">H4W34_003907</name>
</gene>
<name>A0ABR9JUI4_9ACTN</name>
<comment type="subcellular location">
    <subcellularLocation>
        <location evidence="1">Cell membrane</location>
        <topology evidence="1">Multi-pass membrane protein</topology>
    </subcellularLocation>
</comment>
<protein>
    <submittedName>
        <fullName evidence="8">O-antigen/teichoic acid export membrane protein</fullName>
    </submittedName>
</protein>
<dbReference type="Pfam" id="PF01943">
    <property type="entry name" value="Polysacc_synt"/>
    <property type="match status" value="1"/>
</dbReference>
<evidence type="ECO:0000256" key="3">
    <source>
        <dbReference type="ARBA" id="ARBA00022692"/>
    </source>
</evidence>
<feature type="transmembrane region" description="Helical" evidence="7">
    <location>
        <begin position="27"/>
        <end position="48"/>
    </location>
</feature>